<name>A0A1G9EPF0_9BACT</name>
<sequence>MNFIPSKPLSDLAKAPLKIYLACPYTHPDPEVRTSRYEAVNIAAAKIIVAGHIVYSPISHSHGITNTGLPMDWTFWKRIDQEFIRWADQVWILKLEGWEQSHGIGAELELAANELKVVRFVSPEHCNVSSF</sequence>
<dbReference type="STRING" id="246191.SAMN05660337_1207"/>
<keyword evidence="3" id="KW-1185">Reference proteome</keyword>
<evidence type="ECO:0000313" key="2">
    <source>
        <dbReference type="EMBL" id="SDK78016.1"/>
    </source>
</evidence>
<evidence type="ECO:0000313" key="3">
    <source>
        <dbReference type="Proteomes" id="UP000199053"/>
    </source>
</evidence>
<dbReference type="Gene3D" id="3.40.50.10400">
    <property type="entry name" value="Hypothetical protein PA1492"/>
    <property type="match status" value="1"/>
</dbReference>
<gene>
    <name evidence="2" type="ORF">SAMN05660337_1207</name>
</gene>
<dbReference type="Pfam" id="PF09152">
    <property type="entry name" value="DUF1937"/>
    <property type="match status" value="1"/>
</dbReference>
<feature type="domain" description="DUF1937" evidence="1">
    <location>
        <begin position="18"/>
        <end position="118"/>
    </location>
</feature>
<dbReference type="EMBL" id="FNGA01000002">
    <property type="protein sequence ID" value="SDK78016.1"/>
    <property type="molecule type" value="Genomic_DNA"/>
</dbReference>
<proteinExistence type="predicted"/>
<dbReference type="OrthoDB" id="6877969at2"/>
<dbReference type="SUPFAM" id="SSF52309">
    <property type="entry name" value="N-(deoxy)ribosyltransferase-like"/>
    <property type="match status" value="1"/>
</dbReference>
<dbReference type="InterPro" id="IPR015235">
    <property type="entry name" value="DUF1937"/>
</dbReference>
<dbReference type="RefSeq" id="WP_092159267.1">
    <property type="nucleotide sequence ID" value="NZ_FNGA01000002.1"/>
</dbReference>
<protein>
    <recommendedName>
        <fullName evidence="1">DUF1937 domain-containing protein</fullName>
    </recommendedName>
</protein>
<dbReference type="AlphaFoldDB" id="A0A1G9EPF0"/>
<dbReference type="Proteomes" id="UP000199053">
    <property type="component" value="Unassembled WGS sequence"/>
</dbReference>
<reference evidence="3" key="1">
    <citation type="submission" date="2016-10" db="EMBL/GenBank/DDBJ databases">
        <authorList>
            <person name="Varghese N."/>
            <person name="Submissions S."/>
        </authorList>
    </citation>
    <scope>NUCLEOTIDE SEQUENCE [LARGE SCALE GENOMIC DNA]</scope>
    <source>
        <strain evidence="3">DSM 16995</strain>
    </source>
</reference>
<organism evidence="2 3">
    <name type="scientific">Maridesulfovibrio ferrireducens</name>
    <dbReference type="NCBI Taxonomy" id="246191"/>
    <lineage>
        <taxon>Bacteria</taxon>
        <taxon>Pseudomonadati</taxon>
        <taxon>Thermodesulfobacteriota</taxon>
        <taxon>Desulfovibrionia</taxon>
        <taxon>Desulfovibrionales</taxon>
        <taxon>Desulfovibrionaceae</taxon>
        <taxon>Maridesulfovibrio</taxon>
    </lineage>
</organism>
<accession>A0A1G9EPF0</accession>
<evidence type="ECO:0000259" key="1">
    <source>
        <dbReference type="Pfam" id="PF09152"/>
    </source>
</evidence>